<dbReference type="PANTHER" id="PTHR30097">
    <property type="entry name" value="CATION EFFLUX SYSTEM PROTEIN CUSB"/>
    <property type="match status" value="1"/>
</dbReference>
<dbReference type="GO" id="GO:0046914">
    <property type="term" value="F:transition metal ion binding"/>
    <property type="evidence" value="ECO:0007669"/>
    <property type="project" value="TreeGrafter"/>
</dbReference>
<keyword evidence="1" id="KW-0813">Transport</keyword>
<dbReference type="OrthoDB" id="7422354at2"/>
<dbReference type="InterPro" id="IPR051909">
    <property type="entry name" value="MFP_Cation_Efflux"/>
</dbReference>
<name>B8ILZ3_METNO</name>
<dbReference type="GO" id="GO:0060003">
    <property type="term" value="P:copper ion export"/>
    <property type="evidence" value="ECO:0007669"/>
    <property type="project" value="TreeGrafter"/>
</dbReference>
<dbReference type="InterPro" id="IPR058649">
    <property type="entry name" value="CzcB_C"/>
</dbReference>
<proteinExistence type="predicted"/>
<dbReference type="Gene3D" id="2.40.420.20">
    <property type="match status" value="1"/>
</dbReference>
<dbReference type="Pfam" id="PF25975">
    <property type="entry name" value="CzcB_C"/>
    <property type="match status" value="1"/>
</dbReference>
<evidence type="ECO:0000313" key="5">
    <source>
        <dbReference type="Proteomes" id="UP000008207"/>
    </source>
</evidence>
<keyword evidence="2" id="KW-0732">Signal</keyword>
<organism evidence="4 5">
    <name type="scientific">Methylobacterium nodulans (strain LMG 21967 / CNCM I-2342 / ORS 2060)</name>
    <dbReference type="NCBI Taxonomy" id="460265"/>
    <lineage>
        <taxon>Bacteria</taxon>
        <taxon>Pseudomonadati</taxon>
        <taxon>Pseudomonadota</taxon>
        <taxon>Alphaproteobacteria</taxon>
        <taxon>Hyphomicrobiales</taxon>
        <taxon>Methylobacteriaceae</taxon>
        <taxon>Methylobacterium</taxon>
    </lineage>
</organism>
<dbReference type="KEGG" id="mno:Mnod_1337"/>
<gene>
    <name evidence="4" type="ordered locus">Mnod_1337</name>
</gene>
<dbReference type="RefSeq" id="WP_015928033.1">
    <property type="nucleotide sequence ID" value="NC_011894.1"/>
</dbReference>
<accession>B8ILZ3</accession>
<feature type="signal peptide" evidence="2">
    <location>
        <begin position="1"/>
        <end position="33"/>
    </location>
</feature>
<feature type="domain" description="CzcB-like C-terminal circularly permuted SH3-like" evidence="3">
    <location>
        <begin position="234"/>
        <end position="288"/>
    </location>
</feature>
<dbReference type="eggNOG" id="COG0845">
    <property type="taxonomic scope" value="Bacteria"/>
</dbReference>
<dbReference type="AlphaFoldDB" id="B8ILZ3"/>
<evidence type="ECO:0000256" key="1">
    <source>
        <dbReference type="ARBA" id="ARBA00022448"/>
    </source>
</evidence>
<evidence type="ECO:0000313" key="4">
    <source>
        <dbReference type="EMBL" id="ACL56337.1"/>
    </source>
</evidence>
<dbReference type="GO" id="GO:0030288">
    <property type="term" value="C:outer membrane-bounded periplasmic space"/>
    <property type="evidence" value="ECO:0007669"/>
    <property type="project" value="TreeGrafter"/>
</dbReference>
<evidence type="ECO:0000259" key="3">
    <source>
        <dbReference type="Pfam" id="PF25975"/>
    </source>
</evidence>
<protein>
    <submittedName>
        <fullName evidence="4">HlyD family secretion protein</fullName>
    </submittedName>
</protein>
<dbReference type="GO" id="GO:0015679">
    <property type="term" value="P:plasma membrane copper ion transport"/>
    <property type="evidence" value="ECO:0007669"/>
    <property type="project" value="TreeGrafter"/>
</dbReference>
<dbReference type="PANTHER" id="PTHR30097:SF4">
    <property type="entry name" value="SLR6042 PROTEIN"/>
    <property type="match status" value="1"/>
</dbReference>
<dbReference type="STRING" id="460265.Mnod_1337"/>
<reference evidence="4 5" key="1">
    <citation type="submission" date="2009-01" db="EMBL/GenBank/DDBJ databases">
        <title>Complete sequence of chromosome of Methylobacterium nodulans ORS 2060.</title>
        <authorList>
            <consortium name="US DOE Joint Genome Institute"/>
            <person name="Lucas S."/>
            <person name="Copeland A."/>
            <person name="Lapidus A."/>
            <person name="Glavina del Rio T."/>
            <person name="Dalin E."/>
            <person name="Tice H."/>
            <person name="Bruce D."/>
            <person name="Goodwin L."/>
            <person name="Pitluck S."/>
            <person name="Sims D."/>
            <person name="Brettin T."/>
            <person name="Detter J.C."/>
            <person name="Han C."/>
            <person name="Larimer F."/>
            <person name="Land M."/>
            <person name="Hauser L."/>
            <person name="Kyrpides N."/>
            <person name="Ivanova N."/>
            <person name="Marx C.J."/>
            <person name="Richardson P."/>
        </authorList>
    </citation>
    <scope>NUCLEOTIDE SEQUENCE [LARGE SCALE GENOMIC DNA]</scope>
    <source>
        <strain evidence="5">LMG 21967 / CNCM I-2342 / ORS 2060</strain>
    </source>
</reference>
<dbReference type="HOGENOM" id="CLU_018816_7_0_5"/>
<keyword evidence="5" id="KW-1185">Reference proteome</keyword>
<dbReference type="EMBL" id="CP001349">
    <property type="protein sequence ID" value="ACL56337.1"/>
    <property type="molecule type" value="Genomic_DNA"/>
</dbReference>
<feature type="chain" id="PRO_5002874640" evidence="2">
    <location>
        <begin position="34"/>
        <end position="293"/>
    </location>
</feature>
<sequence>MRPDRETALHRRRTGALLVALCLAAPVVAPVLAAEDAPTDTIRARPACFSDNVRVTGYVMPRRQSYVSLNLDGYRVSDVLVHEGDSVAAGQELVRLNRIGADDPVAQAMAPPTRLPATLTLKASAAGTVVRSTARVGGLTSAQMEPLFQISLDRELDLMVQVPSLYVSKIRAGAESRILVGSELELRGEVRVPATDVDPATQFGRAFLSVSAHPDLRPGLFARALIDTARSCGVAVPRSAILRRSDTTSVQVVRGGRIEIRRVVVGSSSEDDVEIRSGLSEGETVVAKAGTAF</sequence>
<evidence type="ECO:0000256" key="2">
    <source>
        <dbReference type="SAM" id="SignalP"/>
    </source>
</evidence>
<dbReference type="Gene3D" id="2.40.50.100">
    <property type="match status" value="1"/>
</dbReference>
<dbReference type="Proteomes" id="UP000008207">
    <property type="component" value="Chromosome"/>
</dbReference>